<dbReference type="AlphaFoldDB" id="A0A0A3HSJ8"/>
<reference evidence="6 7" key="1">
    <citation type="submission" date="2014-02" db="EMBL/GenBank/DDBJ databases">
        <title>Draft genome sequence of Lysinibacillus sinduriensis JCM 15800.</title>
        <authorList>
            <person name="Zhang F."/>
            <person name="Wang G."/>
            <person name="Zhang L."/>
        </authorList>
    </citation>
    <scope>NUCLEOTIDE SEQUENCE [LARGE SCALE GENOMIC DNA]</scope>
    <source>
        <strain evidence="6 7">JCM 15800</strain>
    </source>
</reference>
<dbReference type="RefSeq" id="WP_036200547.1">
    <property type="nucleotide sequence ID" value="NZ_AVCY01000006.1"/>
</dbReference>
<keyword evidence="6" id="KW-0489">Methyltransferase</keyword>
<organism evidence="6 7">
    <name type="scientific">Ureibacillus sinduriensis BLB-1 = JCM 15800</name>
    <dbReference type="NCBI Taxonomy" id="1384057"/>
    <lineage>
        <taxon>Bacteria</taxon>
        <taxon>Bacillati</taxon>
        <taxon>Bacillota</taxon>
        <taxon>Bacilli</taxon>
        <taxon>Bacillales</taxon>
        <taxon>Caryophanaceae</taxon>
        <taxon>Ureibacillus</taxon>
    </lineage>
</organism>
<sequence length="187" mass="21684">MFFILFVSIVILQRLIEVIIAKRNEKRMLAAGAYEAGASHYPYMIALHIGFFVSLITEVLLLRQSISPWFEWLFILFILVQVLRVWCLASLGPFWNTKIIILPGANVVKKGPYHLFRHPNYLVVCIEILLLPLMFQAYFTAICFTILNFAMLAIRIPTEEKALMEATNYSKEFKKKENNVVPNDQQQ</sequence>
<dbReference type="GO" id="GO:0032259">
    <property type="term" value="P:methylation"/>
    <property type="evidence" value="ECO:0007669"/>
    <property type="project" value="UniProtKB-KW"/>
</dbReference>
<keyword evidence="3 5" id="KW-1133">Transmembrane helix</keyword>
<gene>
    <name evidence="6" type="ORF">CD33_10580</name>
</gene>
<keyword evidence="2 5" id="KW-0812">Transmembrane</keyword>
<evidence type="ECO:0000256" key="5">
    <source>
        <dbReference type="SAM" id="Phobius"/>
    </source>
</evidence>
<protein>
    <submittedName>
        <fullName evidence="6">Isoprenylcysteine carboxyl methyltransferase</fullName>
    </submittedName>
</protein>
<comment type="subcellular location">
    <subcellularLocation>
        <location evidence="1">Membrane</location>
        <topology evidence="1">Multi-pass membrane protein</topology>
    </subcellularLocation>
</comment>
<evidence type="ECO:0000256" key="2">
    <source>
        <dbReference type="ARBA" id="ARBA00022692"/>
    </source>
</evidence>
<evidence type="ECO:0000313" key="7">
    <source>
        <dbReference type="Proteomes" id="UP000030408"/>
    </source>
</evidence>
<dbReference type="InterPro" id="IPR007269">
    <property type="entry name" value="ICMT_MeTrfase"/>
</dbReference>
<dbReference type="PANTHER" id="PTHR43847:SF1">
    <property type="entry name" value="BLL3993 PROTEIN"/>
    <property type="match status" value="1"/>
</dbReference>
<dbReference type="Gene3D" id="1.20.120.1630">
    <property type="match status" value="1"/>
</dbReference>
<name>A0A0A3HSJ8_9BACL</name>
<dbReference type="Pfam" id="PF04140">
    <property type="entry name" value="ICMT"/>
    <property type="match status" value="1"/>
</dbReference>
<evidence type="ECO:0000313" key="6">
    <source>
        <dbReference type="EMBL" id="KGR75576.1"/>
    </source>
</evidence>
<dbReference type="STRING" id="1384057.CD33_10580"/>
<dbReference type="GO" id="GO:0004671">
    <property type="term" value="F:protein C-terminal S-isoprenylcysteine carboxyl O-methyltransferase activity"/>
    <property type="evidence" value="ECO:0007669"/>
    <property type="project" value="InterPro"/>
</dbReference>
<dbReference type="EMBL" id="JPVO01000050">
    <property type="protein sequence ID" value="KGR75576.1"/>
    <property type="molecule type" value="Genomic_DNA"/>
</dbReference>
<feature type="transmembrane region" description="Helical" evidence="5">
    <location>
        <begin position="73"/>
        <end position="95"/>
    </location>
</feature>
<feature type="transmembrane region" description="Helical" evidence="5">
    <location>
        <begin position="121"/>
        <end position="154"/>
    </location>
</feature>
<evidence type="ECO:0000256" key="3">
    <source>
        <dbReference type="ARBA" id="ARBA00022989"/>
    </source>
</evidence>
<proteinExistence type="predicted"/>
<feature type="transmembrane region" description="Helical" evidence="5">
    <location>
        <begin position="41"/>
        <end position="61"/>
    </location>
</feature>
<keyword evidence="4 5" id="KW-0472">Membrane</keyword>
<evidence type="ECO:0000256" key="1">
    <source>
        <dbReference type="ARBA" id="ARBA00004141"/>
    </source>
</evidence>
<evidence type="ECO:0000256" key="4">
    <source>
        <dbReference type="ARBA" id="ARBA00023136"/>
    </source>
</evidence>
<comment type="caution">
    <text evidence="6">The sequence shown here is derived from an EMBL/GenBank/DDBJ whole genome shotgun (WGS) entry which is preliminary data.</text>
</comment>
<dbReference type="PANTHER" id="PTHR43847">
    <property type="entry name" value="BLL3993 PROTEIN"/>
    <property type="match status" value="1"/>
</dbReference>
<dbReference type="eggNOG" id="COG1755">
    <property type="taxonomic scope" value="Bacteria"/>
</dbReference>
<keyword evidence="7" id="KW-1185">Reference proteome</keyword>
<keyword evidence="6" id="KW-0808">Transferase</keyword>
<accession>A0A0A3HSJ8</accession>
<dbReference type="Proteomes" id="UP000030408">
    <property type="component" value="Unassembled WGS sequence"/>
</dbReference>
<dbReference type="GO" id="GO:0016020">
    <property type="term" value="C:membrane"/>
    <property type="evidence" value="ECO:0007669"/>
    <property type="project" value="UniProtKB-SubCell"/>
</dbReference>
<dbReference type="InterPro" id="IPR052527">
    <property type="entry name" value="Metal_cation-efflux_comp"/>
</dbReference>